<comment type="caution">
    <text evidence="1">The sequence shown here is derived from an EMBL/GenBank/DDBJ whole genome shotgun (WGS) entry which is preliminary data.</text>
</comment>
<proteinExistence type="predicted"/>
<name>A0A4Y2HHY7_ARAVE</name>
<protein>
    <submittedName>
        <fullName evidence="1">Uncharacterized protein</fullName>
    </submittedName>
</protein>
<sequence length="103" mass="12152">MTRARVIQILDEFFGTMYQPGKDVGIFLCRVKMAASRLQEAGHKVDDLYLGFQMIRYLPQEFQSTVQQIYRWKDEEFTAGKIEAELILEANRLRGLFWYPRLG</sequence>
<keyword evidence="2" id="KW-1185">Reference proteome</keyword>
<dbReference type="Proteomes" id="UP000499080">
    <property type="component" value="Unassembled WGS sequence"/>
</dbReference>
<dbReference type="EMBL" id="BGPR01001952">
    <property type="protein sequence ID" value="GBM64947.1"/>
    <property type="molecule type" value="Genomic_DNA"/>
</dbReference>
<reference evidence="1 2" key="1">
    <citation type="journal article" date="2019" name="Sci. Rep.">
        <title>Orb-weaving spider Araneus ventricosus genome elucidates the spidroin gene catalogue.</title>
        <authorList>
            <person name="Kono N."/>
            <person name="Nakamura H."/>
            <person name="Ohtoshi R."/>
            <person name="Moran D.A.P."/>
            <person name="Shinohara A."/>
            <person name="Yoshida Y."/>
            <person name="Fujiwara M."/>
            <person name="Mori M."/>
            <person name="Tomita M."/>
            <person name="Arakawa K."/>
        </authorList>
    </citation>
    <scope>NUCLEOTIDE SEQUENCE [LARGE SCALE GENOMIC DNA]</scope>
</reference>
<dbReference type="Pfam" id="PF14223">
    <property type="entry name" value="Retrotran_gag_2"/>
    <property type="match status" value="1"/>
</dbReference>
<evidence type="ECO:0000313" key="1">
    <source>
        <dbReference type="EMBL" id="GBM64947.1"/>
    </source>
</evidence>
<organism evidence="1 2">
    <name type="scientific">Araneus ventricosus</name>
    <name type="common">Orbweaver spider</name>
    <name type="synonym">Epeira ventricosa</name>
    <dbReference type="NCBI Taxonomy" id="182803"/>
    <lineage>
        <taxon>Eukaryota</taxon>
        <taxon>Metazoa</taxon>
        <taxon>Ecdysozoa</taxon>
        <taxon>Arthropoda</taxon>
        <taxon>Chelicerata</taxon>
        <taxon>Arachnida</taxon>
        <taxon>Araneae</taxon>
        <taxon>Araneomorphae</taxon>
        <taxon>Entelegynae</taxon>
        <taxon>Araneoidea</taxon>
        <taxon>Araneidae</taxon>
        <taxon>Araneus</taxon>
    </lineage>
</organism>
<dbReference type="AlphaFoldDB" id="A0A4Y2HHY7"/>
<dbReference type="OrthoDB" id="6427446at2759"/>
<accession>A0A4Y2HHY7</accession>
<evidence type="ECO:0000313" key="2">
    <source>
        <dbReference type="Proteomes" id="UP000499080"/>
    </source>
</evidence>
<gene>
    <name evidence="1" type="ORF">AVEN_66133_1</name>
</gene>